<keyword evidence="2" id="KW-1185">Reference proteome</keyword>
<sequence>MITVHEIPNIKPGQFSGAYVVVENAVNGAPDQTNAIVAGWLVQPNLFNDTRTHLFVAWTDDDFTETGCYNLLCPGFILLPGSTFKPGSIIEPTSIEPKYNITLKIYKEKKSGNWWLSYGPTGKYYDLHPIGYWPSQLFARLSDHANKIIWGGLVGYDDSKGEHGPPMGSGHLPKEGPEIAASFKGLKFVYPDGTYYDVSNNLYSMQEQGECYKVGTFTVDNFLFGGPGGHC</sequence>
<evidence type="ECO:0000313" key="1">
    <source>
        <dbReference type="EMBL" id="KAH7692405.1"/>
    </source>
</evidence>
<proteinExistence type="predicted"/>
<accession>A0ACB7WVP9</accession>
<protein>
    <submittedName>
        <fullName evidence="1">Neprosin domain-containing protein</fullName>
    </submittedName>
</protein>
<comment type="caution">
    <text evidence="1">The sequence shown here is derived from an EMBL/GenBank/DDBJ whole genome shotgun (WGS) entry which is preliminary data.</text>
</comment>
<evidence type="ECO:0000313" key="2">
    <source>
        <dbReference type="Proteomes" id="UP000827976"/>
    </source>
</evidence>
<name>A0ACB7WVP9_DIOAL</name>
<gene>
    <name evidence="1" type="ORF">IHE45_01G064900</name>
</gene>
<reference evidence="2" key="1">
    <citation type="journal article" date="2022" name="Nat. Commun.">
        <title>Chromosome evolution and the genetic basis of agronomically important traits in greater yam.</title>
        <authorList>
            <person name="Bredeson J.V."/>
            <person name="Lyons J.B."/>
            <person name="Oniyinde I.O."/>
            <person name="Okereke N.R."/>
            <person name="Kolade O."/>
            <person name="Nnabue I."/>
            <person name="Nwadili C.O."/>
            <person name="Hribova E."/>
            <person name="Parker M."/>
            <person name="Nwogha J."/>
            <person name="Shu S."/>
            <person name="Carlson J."/>
            <person name="Kariba R."/>
            <person name="Muthemba S."/>
            <person name="Knop K."/>
            <person name="Barton G.J."/>
            <person name="Sherwood A.V."/>
            <person name="Lopez-Montes A."/>
            <person name="Asiedu R."/>
            <person name="Jamnadass R."/>
            <person name="Muchugi A."/>
            <person name="Goodstein D."/>
            <person name="Egesi C.N."/>
            <person name="Featherston J."/>
            <person name="Asfaw A."/>
            <person name="Simpson G.G."/>
            <person name="Dolezel J."/>
            <person name="Hendre P.S."/>
            <person name="Van Deynze A."/>
            <person name="Kumar P.L."/>
            <person name="Obidiegwu J.E."/>
            <person name="Bhattacharjee R."/>
            <person name="Rokhsar D.S."/>
        </authorList>
    </citation>
    <scope>NUCLEOTIDE SEQUENCE [LARGE SCALE GENOMIC DNA]</scope>
    <source>
        <strain evidence="2">cv. TDa95/00328</strain>
    </source>
</reference>
<dbReference type="Proteomes" id="UP000827976">
    <property type="component" value="Chromosome 1"/>
</dbReference>
<dbReference type="EMBL" id="CM037011">
    <property type="protein sequence ID" value="KAH7692405.1"/>
    <property type="molecule type" value="Genomic_DNA"/>
</dbReference>
<organism evidence="1 2">
    <name type="scientific">Dioscorea alata</name>
    <name type="common">Purple yam</name>
    <dbReference type="NCBI Taxonomy" id="55571"/>
    <lineage>
        <taxon>Eukaryota</taxon>
        <taxon>Viridiplantae</taxon>
        <taxon>Streptophyta</taxon>
        <taxon>Embryophyta</taxon>
        <taxon>Tracheophyta</taxon>
        <taxon>Spermatophyta</taxon>
        <taxon>Magnoliopsida</taxon>
        <taxon>Liliopsida</taxon>
        <taxon>Dioscoreales</taxon>
        <taxon>Dioscoreaceae</taxon>
        <taxon>Dioscorea</taxon>
    </lineage>
</organism>